<dbReference type="RefSeq" id="XP_015947149.1">
    <property type="nucleotide sequence ID" value="XM_016091663.1"/>
</dbReference>
<keyword evidence="2" id="KW-1185">Reference proteome</keyword>
<dbReference type="CDD" id="cd00303">
    <property type="entry name" value="retropepsin_like"/>
    <property type="match status" value="1"/>
</dbReference>
<organism evidence="2 3">
    <name type="scientific">Arachis duranensis</name>
    <name type="common">Wild peanut</name>
    <dbReference type="NCBI Taxonomy" id="130453"/>
    <lineage>
        <taxon>Eukaryota</taxon>
        <taxon>Viridiplantae</taxon>
        <taxon>Streptophyta</taxon>
        <taxon>Embryophyta</taxon>
        <taxon>Tracheophyta</taxon>
        <taxon>Spermatophyta</taxon>
        <taxon>Magnoliopsida</taxon>
        <taxon>eudicotyledons</taxon>
        <taxon>Gunneridae</taxon>
        <taxon>Pentapetalae</taxon>
        <taxon>rosids</taxon>
        <taxon>fabids</taxon>
        <taxon>Fabales</taxon>
        <taxon>Fabaceae</taxon>
        <taxon>Papilionoideae</taxon>
        <taxon>50 kb inversion clade</taxon>
        <taxon>dalbergioids sensu lato</taxon>
        <taxon>Dalbergieae</taxon>
        <taxon>Pterocarpus clade</taxon>
        <taxon>Arachis</taxon>
    </lineage>
</organism>
<dbReference type="OrthoDB" id="778454at2759"/>
<feature type="compositionally biased region" description="Basic and acidic residues" evidence="1">
    <location>
        <begin position="62"/>
        <end position="75"/>
    </location>
</feature>
<dbReference type="Proteomes" id="UP000515211">
    <property type="component" value="Unplaced"/>
</dbReference>
<feature type="compositionally biased region" description="Basic and acidic residues" evidence="1">
    <location>
        <begin position="104"/>
        <end position="120"/>
    </location>
</feature>
<feature type="region of interest" description="Disordered" evidence="1">
    <location>
        <begin position="1"/>
        <end position="131"/>
    </location>
</feature>
<dbReference type="PANTHER" id="PTHR33067">
    <property type="entry name" value="RNA-DIRECTED DNA POLYMERASE-RELATED"/>
    <property type="match status" value="1"/>
</dbReference>
<feature type="compositionally biased region" description="Polar residues" evidence="1">
    <location>
        <begin position="28"/>
        <end position="38"/>
    </location>
</feature>
<dbReference type="InterPro" id="IPR021109">
    <property type="entry name" value="Peptidase_aspartic_dom_sf"/>
</dbReference>
<dbReference type="PANTHER" id="PTHR33067:SF9">
    <property type="entry name" value="RNA-DIRECTED DNA POLYMERASE"/>
    <property type="match status" value="1"/>
</dbReference>
<dbReference type="KEGG" id="adu:107472106"/>
<name>A0A6P4BSG5_ARADU</name>
<dbReference type="GeneID" id="107472106"/>
<protein>
    <submittedName>
        <fullName evidence="3">Uncharacterized protein LOC107472106</fullName>
    </submittedName>
</protein>
<evidence type="ECO:0000313" key="3">
    <source>
        <dbReference type="RefSeq" id="XP_015947149.1"/>
    </source>
</evidence>
<evidence type="ECO:0000256" key="1">
    <source>
        <dbReference type="SAM" id="MobiDB-lite"/>
    </source>
</evidence>
<accession>A0A6P4BSG5</accession>
<reference evidence="3" key="1">
    <citation type="submission" date="2025-08" db="UniProtKB">
        <authorList>
            <consortium name="RefSeq"/>
        </authorList>
    </citation>
    <scope>IDENTIFICATION</scope>
    <source>
        <tissue evidence="3">Whole plant</tissue>
    </source>
</reference>
<dbReference type="Gene3D" id="2.40.70.10">
    <property type="entry name" value="Acid Proteases"/>
    <property type="match status" value="1"/>
</dbReference>
<gene>
    <name evidence="3" type="primary">LOC107472106</name>
</gene>
<proteinExistence type="predicted"/>
<sequence>MTAKNQEASIKNMERQIGQLSKHFATERPSSSLPSDTIPNPKEECKVIQLRSGRTLVSNNDTTRKQVESSKKPTNAEEANDQDMVPNKNIENPKGEEDQPINTHKKEEEAIQGQQKKEKNLTLPLPYPHRFNKETKDQHFRKFLETFKKLEINIPLAEALEQMPLYAKKGLPPKLEDLGSFFLPCTIGSLFIDKGMCDLGASINLIPSSLVKKLGIEKVKPIQMSLELVDQSIVHPKGVIENLLVKVNKFIYPADFVILETEEEGNNLIILGRPFLATARAIIDVEQGELTLRMHEESVTLKVFPEQQNSEERSQVINDCFSEQTTINTVE</sequence>
<evidence type="ECO:0000313" key="2">
    <source>
        <dbReference type="Proteomes" id="UP000515211"/>
    </source>
</evidence>
<dbReference type="AlphaFoldDB" id="A0A6P4BSG5"/>